<dbReference type="Proteomes" id="UP000094626">
    <property type="component" value="Chromosome"/>
</dbReference>
<dbReference type="GO" id="GO:0016790">
    <property type="term" value="F:thiolester hydrolase activity"/>
    <property type="evidence" value="ECO:0007669"/>
    <property type="project" value="UniProtKB-ARBA"/>
</dbReference>
<evidence type="ECO:0000313" key="4">
    <source>
        <dbReference type="Proteomes" id="UP000024329"/>
    </source>
</evidence>
<dbReference type="CDD" id="cd03443">
    <property type="entry name" value="PaaI_thioesterase"/>
    <property type="match status" value="1"/>
</dbReference>
<dbReference type="SUPFAM" id="SSF54637">
    <property type="entry name" value="Thioesterase/thiol ester dehydrase-isomerase"/>
    <property type="match status" value="1"/>
</dbReference>
<evidence type="ECO:0000313" key="2">
    <source>
        <dbReference type="EMBL" id="AOR76195.1"/>
    </source>
</evidence>
<gene>
    <name evidence="2" type="ORF">BES08_05080</name>
    <name evidence="3" type="ORF">BV97_01408</name>
</gene>
<sequence length="153" mass="16645">MAQDGVFIHEPDPEFPGWSTWKLNEGSRFNSQGLGRMIVRREGERGARLRLVEAGLQHSNVLDAVHGGVTLALIDVGMFATMFVVLGEDAVGAVTLELSNQFIGAGRIGEPLDIVAEIMKETRRLVFVRGTVEQGDHLVASFMGTLRKPSASK</sequence>
<dbReference type="eggNOG" id="COG2050">
    <property type="taxonomic scope" value="Bacteria"/>
</dbReference>
<evidence type="ECO:0000313" key="3">
    <source>
        <dbReference type="EMBL" id="EZP83298.1"/>
    </source>
</evidence>
<dbReference type="PATRIC" id="fig|158500.4.peg.1443"/>
<proteinExistence type="predicted"/>
<dbReference type="STRING" id="158500.BES08_05080"/>
<keyword evidence="5" id="KW-1185">Reference proteome</keyword>
<evidence type="ECO:0000313" key="5">
    <source>
        <dbReference type="Proteomes" id="UP000094626"/>
    </source>
</evidence>
<reference evidence="5" key="3">
    <citation type="journal article" date="2017" name="J. Biotechnol.">
        <title>Complete genome sequence of Novosphingobium resinovorum SA1, a versatile xenobiotic-degrading bacterium capable of utilizing sulfanilic acid.</title>
        <authorList>
            <person name="Hegedus B."/>
            <person name="Kos P.B."/>
            <person name="Balint B."/>
            <person name="Maroti G."/>
            <person name="Gan H.M."/>
            <person name="Perei K."/>
            <person name="Rakhely G."/>
        </authorList>
    </citation>
    <scope>NUCLEOTIDE SEQUENCE [LARGE SCALE GENOMIC DNA]</scope>
    <source>
        <strain evidence="5">SA1</strain>
    </source>
</reference>
<feature type="domain" description="Thioesterase" evidence="1">
    <location>
        <begin position="65"/>
        <end position="139"/>
    </location>
</feature>
<dbReference type="RefSeq" id="WP_008832646.1">
    <property type="nucleotide sequence ID" value="NZ_CP017075.1"/>
</dbReference>
<dbReference type="InterPro" id="IPR006683">
    <property type="entry name" value="Thioestr_dom"/>
</dbReference>
<dbReference type="KEGG" id="nre:BES08_05080"/>
<dbReference type="InterPro" id="IPR029069">
    <property type="entry name" value="HotDog_dom_sf"/>
</dbReference>
<accession>A0A031K2R0</accession>
<evidence type="ECO:0000259" key="1">
    <source>
        <dbReference type="Pfam" id="PF03061"/>
    </source>
</evidence>
<organism evidence="3 4">
    <name type="scientific">Novosphingobium resinovorum</name>
    <dbReference type="NCBI Taxonomy" id="158500"/>
    <lineage>
        <taxon>Bacteria</taxon>
        <taxon>Pseudomonadati</taxon>
        <taxon>Pseudomonadota</taxon>
        <taxon>Alphaproteobacteria</taxon>
        <taxon>Sphingomonadales</taxon>
        <taxon>Sphingomonadaceae</taxon>
        <taxon>Novosphingobium</taxon>
    </lineage>
</organism>
<dbReference type="Proteomes" id="UP000024329">
    <property type="component" value="Unassembled WGS sequence"/>
</dbReference>
<dbReference type="AlphaFoldDB" id="A0A031K2R0"/>
<reference evidence="3 4" key="1">
    <citation type="submission" date="2014-03" db="EMBL/GenBank/DDBJ databases">
        <title>Whole genome sequence of Novosphingobium resinovorum KF1.</title>
        <authorList>
            <person name="Gan H.M."/>
            <person name="Gan H.Y."/>
            <person name="Chew T.H."/>
            <person name="Savka M.A."/>
        </authorList>
    </citation>
    <scope>NUCLEOTIDE SEQUENCE [LARGE SCALE GENOMIC DNA]</scope>
    <source>
        <strain evidence="3 4">KF1</strain>
    </source>
</reference>
<protein>
    <submittedName>
        <fullName evidence="2 3">Thioesterase</fullName>
    </submittedName>
</protein>
<dbReference type="EMBL" id="CP017075">
    <property type="protein sequence ID" value="AOR76195.1"/>
    <property type="molecule type" value="Genomic_DNA"/>
</dbReference>
<name>A0A031K2R0_9SPHN</name>
<dbReference type="Pfam" id="PF03061">
    <property type="entry name" value="4HBT"/>
    <property type="match status" value="1"/>
</dbReference>
<reference evidence="2" key="2">
    <citation type="submission" date="2016-08" db="EMBL/GenBank/DDBJ databases">
        <authorList>
            <person name="Seilhamer J.J."/>
        </authorList>
    </citation>
    <scope>NUCLEOTIDE SEQUENCE [LARGE SCALE GENOMIC DNA]</scope>
    <source>
        <strain evidence="2">SA1</strain>
    </source>
</reference>
<dbReference type="Gene3D" id="3.10.129.10">
    <property type="entry name" value="Hotdog Thioesterase"/>
    <property type="match status" value="1"/>
</dbReference>
<dbReference type="EMBL" id="JFYZ01000003">
    <property type="protein sequence ID" value="EZP83298.1"/>
    <property type="molecule type" value="Genomic_DNA"/>
</dbReference>